<dbReference type="InterPro" id="IPR036909">
    <property type="entry name" value="Cyt_c-like_dom_sf"/>
</dbReference>
<keyword evidence="3 6" id="KW-0479">Metal-binding</keyword>
<dbReference type="PANTHER" id="PTHR33751:SF9">
    <property type="entry name" value="CYTOCHROME C4"/>
    <property type="match status" value="1"/>
</dbReference>
<keyword evidence="2 6" id="KW-0349">Heme</keyword>
<dbReference type="SUPFAM" id="SSF46626">
    <property type="entry name" value="Cytochrome c"/>
    <property type="match status" value="1"/>
</dbReference>
<protein>
    <submittedName>
        <fullName evidence="8">C-type cytochrome</fullName>
    </submittedName>
</protein>
<gene>
    <name evidence="8" type="ORF">FHG66_06005</name>
</gene>
<organism evidence="8 9">
    <name type="scientific">Rubellimicrobium rubrum</name>
    <dbReference type="NCBI Taxonomy" id="2585369"/>
    <lineage>
        <taxon>Bacteria</taxon>
        <taxon>Pseudomonadati</taxon>
        <taxon>Pseudomonadota</taxon>
        <taxon>Alphaproteobacteria</taxon>
        <taxon>Rhodobacterales</taxon>
        <taxon>Roseobacteraceae</taxon>
        <taxon>Rubellimicrobium</taxon>
    </lineage>
</organism>
<evidence type="ECO:0000256" key="6">
    <source>
        <dbReference type="PROSITE-ProRule" id="PRU00433"/>
    </source>
</evidence>
<evidence type="ECO:0000256" key="4">
    <source>
        <dbReference type="ARBA" id="ARBA00022982"/>
    </source>
</evidence>
<keyword evidence="5 6" id="KW-0408">Iron</keyword>
<keyword evidence="1" id="KW-0813">Transport</keyword>
<dbReference type="PANTHER" id="PTHR33751">
    <property type="entry name" value="CBB3-TYPE CYTOCHROME C OXIDASE SUBUNIT FIXP"/>
    <property type="match status" value="1"/>
</dbReference>
<dbReference type="GO" id="GO:0020037">
    <property type="term" value="F:heme binding"/>
    <property type="evidence" value="ECO:0007669"/>
    <property type="project" value="InterPro"/>
</dbReference>
<evidence type="ECO:0000259" key="7">
    <source>
        <dbReference type="PROSITE" id="PS51007"/>
    </source>
</evidence>
<keyword evidence="4" id="KW-0249">Electron transport</keyword>
<feature type="domain" description="Cytochrome c" evidence="7">
    <location>
        <begin position="24"/>
        <end position="97"/>
    </location>
</feature>
<dbReference type="EMBL" id="VDFU01000005">
    <property type="protein sequence ID" value="TNC51105.1"/>
    <property type="molecule type" value="Genomic_DNA"/>
</dbReference>
<dbReference type="Proteomes" id="UP000305887">
    <property type="component" value="Unassembled WGS sequence"/>
</dbReference>
<reference evidence="8 9" key="1">
    <citation type="submission" date="2019-06" db="EMBL/GenBank/DDBJ databases">
        <title>YIM 131921 draft genome.</title>
        <authorList>
            <person name="Jiang L."/>
        </authorList>
    </citation>
    <scope>NUCLEOTIDE SEQUENCE [LARGE SCALE GENOMIC DNA]</scope>
    <source>
        <strain evidence="8 9">YIM 131921</strain>
    </source>
</reference>
<evidence type="ECO:0000256" key="2">
    <source>
        <dbReference type="ARBA" id="ARBA00022617"/>
    </source>
</evidence>
<keyword evidence="9" id="KW-1185">Reference proteome</keyword>
<evidence type="ECO:0000256" key="1">
    <source>
        <dbReference type="ARBA" id="ARBA00022448"/>
    </source>
</evidence>
<evidence type="ECO:0000313" key="9">
    <source>
        <dbReference type="Proteomes" id="UP000305887"/>
    </source>
</evidence>
<evidence type="ECO:0000313" key="8">
    <source>
        <dbReference type="EMBL" id="TNC51105.1"/>
    </source>
</evidence>
<name>A0A5C4N188_9RHOB</name>
<dbReference type="OrthoDB" id="9808603at2"/>
<proteinExistence type="predicted"/>
<dbReference type="Pfam" id="PF00034">
    <property type="entry name" value="Cytochrom_C"/>
    <property type="match status" value="1"/>
</dbReference>
<dbReference type="Gene3D" id="1.10.760.10">
    <property type="entry name" value="Cytochrome c-like domain"/>
    <property type="match status" value="1"/>
</dbReference>
<accession>A0A5C4N188</accession>
<dbReference type="InterPro" id="IPR009056">
    <property type="entry name" value="Cyt_c-like_dom"/>
</dbReference>
<dbReference type="GO" id="GO:0009055">
    <property type="term" value="F:electron transfer activity"/>
    <property type="evidence" value="ECO:0007669"/>
    <property type="project" value="InterPro"/>
</dbReference>
<sequence length="97" mass="10380">MRATLIGLVALFGSGRTWAQDTAGDSEAGRRVANQCQGCHGMEGRSESTPRIGGQPAAYLVAKLHAFHSGERKTANRTISLVAKILKDEQIDDVAAW</sequence>
<dbReference type="AlphaFoldDB" id="A0A5C4N188"/>
<dbReference type="GO" id="GO:0046872">
    <property type="term" value="F:metal ion binding"/>
    <property type="evidence" value="ECO:0007669"/>
    <property type="project" value="UniProtKB-KW"/>
</dbReference>
<dbReference type="PROSITE" id="PS51007">
    <property type="entry name" value="CYTC"/>
    <property type="match status" value="1"/>
</dbReference>
<dbReference type="InterPro" id="IPR050597">
    <property type="entry name" value="Cytochrome_c_Oxidase_Subunit"/>
</dbReference>
<comment type="caution">
    <text evidence="8">The sequence shown here is derived from an EMBL/GenBank/DDBJ whole genome shotgun (WGS) entry which is preliminary data.</text>
</comment>
<evidence type="ECO:0000256" key="5">
    <source>
        <dbReference type="ARBA" id="ARBA00023004"/>
    </source>
</evidence>
<dbReference type="RefSeq" id="WP_139075847.1">
    <property type="nucleotide sequence ID" value="NZ_VDFU01000005.1"/>
</dbReference>
<evidence type="ECO:0000256" key="3">
    <source>
        <dbReference type="ARBA" id="ARBA00022723"/>
    </source>
</evidence>